<dbReference type="Pfam" id="PF01370">
    <property type="entry name" value="Epimerase"/>
    <property type="match status" value="1"/>
</dbReference>
<name>A0A7X6RRP6_9ACTN</name>
<dbReference type="PANTHER" id="PTHR48079">
    <property type="entry name" value="PROTEIN YEEZ"/>
    <property type="match status" value="1"/>
</dbReference>
<dbReference type="EMBL" id="JAAXPG010000021">
    <property type="protein sequence ID" value="NKZ00211.1"/>
    <property type="molecule type" value="Genomic_DNA"/>
</dbReference>
<feature type="domain" description="NAD-dependent epimerase/dehydratase" evidence="1">
    <location>
        <begin position="16"/>
        <end position="247"/>
    </location>
</feature>
<protein>
    <submittedName>
        <fullName evidence="2">NAD-dependent epimerase/dehydratase family protein</fullName>
    </submittedName>
</protein>
<dbReference type="SUPFAM" id="SSF51735">
    <property type="entry name" value="NAD(P)-binding Rossmann-fold domains"/>
    <property type="match status" value="1"/>
</dbReference>
<sequence>MVDTHATPLPGRNRSVVTGATGLLGSNIVRLLLSLDQEVVALVRDTDRARRLLPDDPRLRLVAGDITDPDSYRSALSGADEVFHTAAYFREYFQDPSLTEPLDRVNVRGTEVALAEAANAEVPVFVHTSSINTLDLRGPESPADESTPPPDRFVGLSASRCYPSSKVRAERAVEDLIRSGRAGSTRVAVVLPGWMWGPGDAGPTSAGRLFLGVAKGAVKAVPRLSNYVVDARDVAFACVAAARVGGHDRYVVAGVKRSVPALVGAVATETGARTPRAVPAGLAVAAASLMELQARLGGGEPTATRAGVRVLREGEDRNITSGLAERDLGVRFRSVAETVSATGAWYRQHGMLPAGAVRTSARR</sequence>
<dbReference type="Proteomes" id="UP000553209">
    <property type="component" value="Unassembled WGS sequence"/>
</dbReference>
<evidence type="ECO:0000259" key="1">
    <source>
        <dbReference type="Pfam" id="PF01370"/>
    </source>
</evidence>
<proteinExistence type="predicted"/>
<dbReference type="InterPro" id="IPR001509">
    <property type="entry name" value="Epimerase_deHydtase"/>
</dbReference>
<gene>
    <name evidence="2" type="ORF">HGB44_21425</name>
</gene>
<dbReference type="AlphaFoldDB" id="A0A7X6RRP6"/>
<keyword evidence="3" id="KW-1185">Reference proteome</keyword>
<dbReference type="GO" id="GO:0005737">
    <property type="term" value="C:cytoplasm"/>
    <property type="evidence" value="ECO:0007669"/>
    <property type="project" value="TreeGrafter"/>
</dbReference>
<evidence type="ECO:0000313" key="3">
    <source>
        <dbReference type="Proteomes" id="UP000553209"/>
    </source>
</evidence>
<dbReference type="InterPro" id="IPR051783">
    <property type="entry name" value="NAD(P)-dependent_oxidoreduct"/>
</dbReference>
<dbReference type="InterPro" id="IPR036291">
    <property type="entry name" value="NAD(P)-bd_dom_sf"/>
</dbReference>
<dbReference type="Gene3D" id="3.40.50.720">
    <property type="entry name" value="NAD(P)-binding Rossmann-like Domain"/>
    <property type="match status" value="1"/>
</dbReference>
<organism evidence="2 3">
    <name type="scientific">Nocardiopsis alborubida</name>
    <dbReference type="NCBI Taxonomy" id="146802"/>
    <lineage>
        <taxon>Bacteria</taxon>
        <taxon>Bacillati</taxon>
        <taxon>Actinomycetota</taxon>
        <taxon>Actinomycetes</taxon>
        <taxon>Streptosporangiales</taxon>
        <taxon>Nocardiopsidaceae</taxon>
        <taxon>Nocardiopsis</taxon>
    </lineage>
</organism>
<evidence type="ECO:0000313" key="2">
    <source>
        <dbReference type="EMBL" id="NKZ00211.1"/>
    </source>
</evidence>
<dbReference type="PANTHER" id="PTHR48079:SF6">
    <property type="entry name" value="NAD(P)-BINDING DOMAIN-CONTAINING PROTEIN-RELATED"/>
    <property type="match status" value="1"/>
</dbReference>
<dbReference type="RefSeq" id="WP_061083328.1">
    <property type="nucleotide sequence ID" value="NZ_JAAXPG010000021.1"/>
</dbReference>
<accession>A0A7X6RRP6</accession>
<reference evidence="2 3" key="1">
    <citation type="submission" date="2020-04" db="EMBL/GenBank/DDBJ databases">
        <title>MicrobeNet Type strains.</title>
        <authorList>
            <person name="Nicholson A.C."/>
        </authorList>
    </citation>
    <scope>NUCLEOTIDE SEQUENCE [LARGE SCALE GENOMIC DNA]</scope>
    <source>
        <strain evidence="2 3">ATCC 23612</strain>
    </source>
</reference>
<dbReference type="GO" id="GO:0004029">
    <property type="term" value="F:aldehyde dehydrogenase (NAD+) activity"/>
    <property type="evidence" value="ECO:0007669"/>
    <property type="project" value="TreeGrafter"/>
</dbReference>
<comment type="caution">
    <text evidence="2">The sequence shown here is derived from an EMBL/GenBank/DDBJ whole genome shotgun (WGS) entry which is preliminary data.</text>
</comment>